<protein>
    <recommendedName>
        <fullName evidence="1">SnoaL-like domain-containing protein</fullName>
    </recommendedName>
</protein>
<evidence type="ECO:0000313" key="3">
    <source>
        <dbReference type="Proteomes" id="UP000540506"/>
    </source>
</evidence>
<comment type="caution">
    <text evidence="2">The sequence shown here is derived from an EMBL/GenBank/DDBJ whole genome shotgun (WGS) entry which is preliminary data.</text>
</comment>
<dbReference type="AlphaFoldDB" id="A0A7W7R5F4"/>
<dbReference type="Pfam" id="PF12680">
    <property type="entry name" value="SnoaL_2"/>
    <property type="match status" value="1"/>
</dbReference>
<sequence>MSESIKPAMNLTPRQVLEKLFRTVVHGTRDELADLYAPDVLIELPFAPPGAPKAVPGREELRARMRAAAGQWEYTEVDQVHLHDTADPEVVIAEYRLHATVLATGRPFTATYVMVVRVRDGLIAASRDYFNVLENAEARGVTPDLIAGMIKGAG</sequence>
<dbReference type="InterPro" id="IPR032710">
    <property type="entry name" value="NTF2-like_dom_sf"/>
</dbReference>
<dbReference type="RefSeq" id="WP_184938201.1">
    <property type="nucleotide sequence ID" value="NZ_JACHJV010000001.1"/>
</dbReference>
<dbReference type="Gene3D" id="3.10.450.50">
    <property type="match status" value="1"/>
</dbReference>
<proteinExistence type="predicted"/>
<dbReference type="EMBL" id="JACHJV010000001">
    <property type="protein sequence ID" value="MBB4925757.1"/>
    <property type="molecule type" value="Genomic_DNA"/>
</dbReference>
<evidence type="ECO:0000259" key="1">
    <source>
        <dbReference type="Pfam" id="PF12680"/>
    </source>
</evidence>
<dbReference type="CDD" id="cd00531">
    <property type="entry name" value="NTF2_like"/>
    <property type="match status" value="1"/>
</dbReference>
<organism evidence="2 3">
    <name type="scientific">Kitasatospora kifunensis</name>
    <name type="common">Streptomyces kifunensis</name>
    <dbReference type="NCBI Taxonomy" id="58351"/>
    <lineage>
        <taxon>Bacteria</taxon>
        <taxon>Bacillati</taxon>
        <taxon>Actinomycetota</taxon>
        <taxon>Actinomycetes</taxon>
        <taxon>Kitasatosporales</taxon>
        <taxon>Streptomycetaceae</taxon>
        <taxon>Kitasatospora</taxon>
    </lineage>
</organism>
<gene>
    <name evidence="2" type="ORF">FHR34_004750</name>
</gene>
<dbReference type="SUPFAM" id="SSF54427">
    <property type="entry name" value="NTF2-like"/>
    <property type="match status" value="1"/>
</dbReference>
<accession>A0A7W7R5F4</accession>
<feature type="domain" description="SnoaL-like" evidence="1">
    <location>
        <begin position="18"/>
        <end position="124"/>
    </location>
</feature>
<dbReference type="Proteomes" id="UP000540506">
    <property type="component" value="Unassembled WGS sequence"/>
</dbReference>
<keyword evidence="3" id="KW-1185">Reference proteome</keyword>
<reference evidence="2 3" key="1">
    <citation type="submission" date="2020-08" db="EMBL/GenBank/DDBJ databases">
        <title>Sequencing the genomes of 1000 actinobacteria strains.</title>
        <authorList>
            <person name="Klenk H.-P."/>
        </authorList>
    </citation>
    <scope>NUCLEOTIDE SEQUENCE [LARGE SCALE GENOMIC DNA]</scope>
    <source>
        <strain evidence="2 3">DSM 41654</strain>
    </source>
</reference>
<name>A0A7W7R5F4_KITKI</name>
<evidence type="ECO:0000313" key="2">
    <source>
        <dbReference type="EMBL" id="MBB4925757.1"/>
    </source>
</evidence>
<dbReference type="InterPro" id="IPR037401">
    <property type="entry name" value="SnoaL-like"/>
</dbReference>